<evidence type="ECO:0000256" key="2">
    <source>
        <dbReference type="SAM" id="Phobius"/>
    </source>
</evidence>
<name>A0A6U5DBF7_9STRA</name>
<feature type="compositionally biased region" description="Polar residues" evidence="1">
    <location>
        <begin position="393"/>
        <end position="406"/>
    </location>
</feature>
<evidence type="ECO:0000313" key="4">
    <source>
        <dbReference type="EMBL" id="CAD8873638.1"/>
    </source>
</evidence>
<feature type="region of interest" description="Disordered" evidence="1">
    <location>
        <begin position="349"/>
        <end position="415"/>
    </location>
</feature>
<feature type="region of interest" description="Disordered" evidence="1">
    <location>
        <begin position="149"/>
        <end position="200"/>
    </location>
</feature>
<protein>
    <submittedName>
        <fullName evidence="3">Uncharacterized protein</fullName>
    </submittedName>
</protein>
<keyword evidence="2" id="KW-0472">Membrane</keyword>
<dbReference type="EMBL" id="HBFR01001218">
    <property type="protein sequence ID" value="CAD8873638.1"/>
    <property type="molecule type" value="Transcribed_RNA"/>
</dbReference>
<keyword evidence="2" id="KW-1133">Transmembrane helix</keyword>
<keyword evidence="2" id="KW-0812">Transmembrane</keyword>
<evidence type="ECO:0000313" key="3">
    <source>
        <dbReference type="EMBL" id="CAD8873637.1"/>
    </source>
</evidence>
<gene>
    <name evidence="3" type="ORF">CHYS00102_LOCUS795</name>
    <name evidence="4" type="ORF">CHYS00102_LOCUS796</name>
</gene>
<feature type="compositionally biased region" description="Basic and acidic residues" evidence="1">
    <location>
        <begin position="178"/>
        <end position="195"/>
    </location>
</feature>
<feature type="compositionally biased region" description="Low complexity" evidence="1">
    <location>
        <begin position="264"/>
        <end position="285"/>
    </location>
</feature>
<dbReference type="AlphaFoldDB" id="A0A6U5DBF7"/>
<reference evidence="3" key="1">
    <citation type="submission" date="2021-01" db="EMBL/GenBank/DDBJ databases">
        <authorList>
            <person name="Corre E."/>
            <person name="Pelletier E."/>
            <person name="Niang G."/>
            <person name="Scheremetjew M."/>
            <person name="Finn R."/>
            <person name="Kale V."/>
            <person name="Holt S."/>
            <person name="Cochrane G."/>
            <person name="Meng A."/>
            <person name="Brown T."/>
            <person name="Cohen L."/>
        </authorList>
    </citation>
    <scope>NUCLEOTIDE SEQUENCE</scope>
    <source>
        <strain evidence="3">308</strain>
    </source>
</reference>
<feature type="compositionally biased region" description="Basic and acidic residues" evidence="1">
    <location>
        <begin position="160"/>
        <end position="170"/>
    </location>
</feature>
<proteinExistence type="predicted"/>
<feature type="region of interest" description="Disordered" evidence="1">
    <location>
        <begin position="263"/>
        <end position="298"/>
    </location>
</feature>
<sequence>MNAATMDDDITAVVAITMRRPLYRTQLNPKRRIFFARITAAVATVAVVCTCCVSGARHSGVLSFSREHRRNWEDAVAKAEIVASPEAADVEVVSVRTAATPPSPSAANRISSENPLDMIDAETLRSLGISEEDIASVLEDDFNFISGGSATGGVADEEEGNKKNDIDGKTAVHANENSLEKKKSGKKNEEEHLEGAEIGGEWWRNPLAQFSADEEYDEGISSDTASDEEDDDSFIRDTMEVTVEDLPFEQNLLPDDDDLDINGVPSPSVQTAVSSSSSSSLVLSKRSARSHSGRSKEIKEALRPLASAVIFLLHRAYGGIMRRPGVGRVAALVVAVQAVGILRDLGRGRDMSSSMVKNDGPRSETEEEEEEEKDDEDETIFLDEGSEALVRSESPSRGTVENFNKSGGNGKSSRPFLVPNLMGGALRNLGRYFGPRGKAGAASVISGRQGRNSQRKSARELLKDVEVWKDRTNSAESDRERIQRECDRSNSQVCLQGDIISIPPNPLFCHILVTS</sequence>
<feature type="compositionally biased region" description="Acidic residues" evidence="1">
    <location>
        <begin position="365"/>
        <end position="386"/>
    </location>
</feature>
<feature type="transmembrane region" description="Helical" evidence="2">
    <location>
        <begin position="34"/>
        <end position="56"/>
    </location>
</feature>
<dbReference type="EMBL" id="HBFR01001217">
    <property type="protein sequence ID" value="CAD8873637.1"/>
    <property type="molecule type" value="Transcribed_RNA"/>
</dbReference>
<evidence type="ECO:0000256" key="1">
    <source>
        <dbReference type="SAM" id="MobiDB-lite"/>
    </source>
</evidence>
<organism evidence="3">
    <name type="scientific">Corethron hystrix</name>
    <dbReference type="NCBI Taxonomy" id="216773"/>
    <lineage>
        <taxon>Eukaryota</taxon>
        <taxon>Sar</taxon>
        <taxon>Stramenopiles</taxon>
        <taxon>Ochrophyta</taxon>
        <taxon>Bacillariophyta</taxon>
        <taxon>Coscinodiscophyceae</taxon>
        <taxon>Corethrophycidae</taxon>
        <taxon>Corethrales</taxon>
        <taxon>Corethraceae</taxon>
        <taxon>Corethron</taxon>
    </lineage>
</organism>
<accession>A0A6U5DBF7</accession>